<dbReference type="InParanoid" id="A0A3N7G9C9"/>
<evidence type="ECO:0000313" key="1">
    <source>
        <dbReference type="EMBL" id="RQO95301.1"/>
    </source>
</evidence>
<organism evidence="1">
    <name type="scientific">Populus trichocarpa</name>
    <name type="common">Western balsam poplar</name>
    <name type="synonym">Populus balsamifera subsp. trichocarpa</name>
    <dbReference type="NCBI Taxonomy" id="3694"/>
    <lineage>
        <taxon>Eukaryota</taxon>
        <taxon>Viridiplantae</taxon>
        <taxon>Streptophyta</taxon>
        <taxon>Embryophyta</taxon>
        <taxon>Tracheophyta</taxon>
        <taxon>Spermatophyta</taxon>
        <taxon>Magnoliopsida</taxon>
        <taxon>eudicotyledons</taxon>
        <taxon>Gunneridae</taxon>
        <taxon>Pentapetalae</taxon>
        <taxon>rosids</taxon>
        <taxon>fabids</taxon>
        <taxon>Malpighiales</taxon>
        <taxon>Salicaceae</taxon>
        <taxon>Saliceae</taxon>
        <taxon>Populus</taxon>
    </lineage>
</organism>
<name>A0A3N7G9C9_POPTR</name>
<dbReference type="EMBL" id="KZ623811">
    <property type="protein sequence ID" value="RQO95301.1"/>
    <property type="molecule type" value="Genomic_DNA"/>
</dbReference>
<proteinExistence type="predicted"/>
<gene>
    <name evidence="1" type="ORF">POPTR_T174301</name>
</gene>
<reference evidence="1" key="1">
    <citation type="journal article" date="2006" name="Science">
        <title>The genome of black cottonwood, Populus trichocarpa (Torr. &amp; Gray).</title>
        <authorList>
            <person name="Tuskan G.A."/>
            <person name="Difazio S."/>
            <person name="Jansson S."/>
            <person name="Bohlmann J."/>
            <person name="Grigoriev I."/>
            <person name="Hellsten U."/>
            <person name="Putnam N."/>
            <person name="Ralph S."/>
            <person name="Rombauts S."/>
            <person name="Salamov A."/>
            <person name="Schein J."/>
            <person name="Sterck L."/>
            <person name="Aerts A."/>
            <person name="Bhalerao R.R."/>
            <person name="Bhalerao R.P."/>
            <person name="Blaudez D."/>
            <person name="Boerjan W."/>
            <person name="Brun A."/>
            <person name="Brunner A."/>
            <person name="Busov V."/>
            <person name="Campbell M."/>
            <person name="Carlson J."/>
            <person name="Chalot M."/>
            <person name="Chapman J."/>
            <person name="Chen G.L."/>
            <person name="Cooper D."/>
            <person name="Coutinho P.M."/>
            <person name="Couturier J."/>
            <person name="Covert S."/>
            <person name="Cronk Q."/>
            <person name="Cunningham R."/>
            <person name="Davis J."/>
            <person name="Degroeve S."/>
            <person name="Dejardin A."/>
            <person name="Depamphilis C."/>
            <person name="Detter J."/>
            <person name="Dirks B."/>
            <person name="Dubchak I."/>
            <person name="Duplessis S."/>
            <person name="Ehlting J."/>
            <person name="Ellis B."/>
            <person name="Gendler K."/>
            <person name="Goodstein D."/>
            <person name="Gribskov M."/>
            <person name="Grimwood J."/>
            <person name="Groover A."/>
            <person name="Gunter L."/>
            <person name="Hamberger B."/>
            <person name="Heinze B."/>
            <person name="Helariutta Y."/>
            <person name="Henrissat B."/>
            <person name="Holligan D."/>
            <person name="Holt R."/>
            <person name="Huang W."/>
            <person name="Islam-Faridi N."/>
            <person name="Jones S."/>
            <person name="Jones-Rhoades M."/>
            <person name="Jorgensen R."/>
            <person name="Joshi C."/>
            <person name="Kangasjarvi J."/>
            <person name="Karlsson J."/>
            <person name="Kelleher C."/>
            <person name="Kirkpatrick R."/>
            <person name="Kirst M."/>
            <person name="Kohler A."/>
            <person name="Kalluri U."/>
            <person name="Larimer F."/>
            <person name="Leebens-Mack J."/>
            <person name="Leple J.C."/>
            <person name="Locascio P."/>
            <person name="Lou Y."/>
            <person name="Lucas S."/>
            <person name="Martin F."/>
            <person name="Montanini B."/>
            <person name="Napoli C."/>
            <person name="Nelson D.R."/>
            <person name="Nelson C."/>
            <person name="Nieminen K."/>
            <person name="Nilsson O."/>
            <person name="Pereda V."/>
            <person name="Peter G."/>
            <person name="Philippe R."/>
            <person name="Pilate G."/>
            <person name="Poliakov A."/>
            <person name="Razumovskaya J."/>
            <person name="Richardson P."/>
            <person name="Rinaldi C."/>
            <person name="Ritland K."/>
            <person name="Rouze P."/>
            <person name="Ryaboy D."/>
            <person name="Schmutz J."/>
            <person name="Schrader J."/>
            <person name="Segerman B."/>
            <person name="Shin H."/>
            <person name="Siddiqui A."/>
            <person name="Sterky F."/>
            <person name="Terry A."/>
            <person name="Tsai C.J."/>
            <person name="Uberbacher E."/>
            <person name="Unneberg P."/>
            <person name="Vahala J."/>
            <person name="Wall K."/>
            <person name="Wessler S."/>
            <person name="Yang G."/>
            <person name="Yin T."/>
            <person name="Douglas C."/>
            <person name="Marra M."/>
            <person name="Sandberg G."/>
            <person name="Van de Peer Y."/>
            <person name="Rokhsar D."/>
        </authorList>
    </citation>
    <scope>NUCLEOTIDE SEQUENCE [LARGE SCALE GENOMIC DNA]</scope>
    <source>
        <strain evidence="1">Nisqually-1</strain>
    </source>
</reference>
<dbReference type="AlphaFoldDB" id="A0A3N7G9C9"/>
<protein>
    <submittedName>
        <fullName evidence="1">Uncharacterized protein</fullName>
    </submittedName>
</protein>
<sequence>MDSKRDLIHLVGLLLSLKRMVMVNGDKLQLGLERLPLTHQALGLVQQLMNISSSLGMPGLKTWLVHQG</sequence>
<accession>A0A3N7G9C9</accession>
<reference evidence="1" key="2">
    <citation type="submission" date="2017-07" db="EMBL/GenBank/DDBJ databases">
        <title>WGS assembly of Populus trichocarpa.</title>
        <authorList>
            <person name="Tuskan G."/>
            <person name="Difazio S."/>
            <person name="Jansson S."/>
            <person name="Bohlmann J."/>
            <person name="Grigoriev I."/>
            <person name="Hellsten U."/>
            <person name="Putnam N."/>
            <person name="Ralph S."/>
            <person name="Rombauts S."/>
            <person name="Salamov A."/>
            <person name="Schein J."/>
            <person name="Sterck L."/>
            <person name="Aerts A."/>
            <person name="Bhalerao R."/>
            <person name="Bhalerao R."/>
            <person name="Blaudez D."/>
            <person name="Boerjan W."/>
            <person name="Brun A."/>
            <person name="Brunner A."/>
            <person name="Busov V."/>
            <person name="Campbell M."/>
            <person name="Carlson J."/>
            <person name="Chalot M."/>
            <person name="Chapman J."/>
            <person name="Chen G."/>
            <person name="Cooper D."/>
            <person name="Coutinho P."/>
            <person name="Couturier J."/>
            <person name="Covert S."/>
            <person name="Cronk Q."/>
            <person name="Cunningham R."/>
            <person name="Davis J."/>
            <person name="Degroeve S."/>
            <person name="Dejardin A."/>
            <person name="Depamphilis C."/>
            <person name="Detter J."/>
            <person name="Dirks B."/>
            <person name="Dubchak I."/>
            <person name="Duplessis S."/>
            <person name="Ehlting J."/>
            <person name="Ellis B."/>
            <person name="Gendler K."/>
            <person name="Goodstein D."/>
            <person name="Gribskov M."/>
            <person name="Grimwood J."/>
            <person name="Groover A."/>
            <person name="Gunter L."/>
            <person name="Hamberger B."/>
            <person name="Heinze B."/>
            <person name="Helariutta Y."/>
            <person name="Henrissat B."/>
            <person name="Holligan D."/>
            <person name="Holt R."/>
            <person name="Huang W."/>
            <person name="Islam-Faridi N."/>
            <person name="Jones S."/>
            <person name="Jones-Rhoades M."/>
            <person name="Jorgensen R."/>
            <person name="Joshi C."/>
            <person name="Kangasjarvi J."/>
            <person name="Karlsson J."/>
            <person name="Kelleher C."/>
            <person name="Kirkpatrick R."/>
            <person name="Kirst M."/>
            <person name="Kohler A."/>
            <person name="Kalluri U."/>
            <person name="Larimer F."/>
            <person name="Leebens-Mack J."/>
            <person name="Leple J."/>
            <person name="Locascio P."/>
            <person name="Lou Y."/>
            <person name="Lucas S."/>
            <person name="Martin F."/>
            <person name="Montanini B."/>
            <person name="Napoli C."/>
            <person name="Nelson D."/>
            <person name="Nelson C."/>
            <person name="Nieminen K."/>
            <person name="Nilsson O."/>
            <person name="Pereda V."/>
            <person name="Peter G."/>
            <person name="Philippe R."/>
            <person name="Pilate G."/>
            <person name="Poliakov A."/>
            <person name="Razumovskaya J."/>
            <person name="Richardson P."/>
            <person name="Rinaldi C."/>
            <person name="Ritland K."/>
            <person name="Rouze P."/>
            <person name="Ryaboy D."/>
            <person name="Schmutz J."/>
            <person name="Schrader J."/>
            <person name="Segerman B."/>
            <person name="Shin H."/>
            <person name="Siddiqui A."/>
            <person name="Sterky F."/>
            <person name="Terry A."/>
            <person name="Tsai C."/>
            <person name="Uberbacher E."/>
            <person name="Unneberg P."/>
            <person name="Vahala J."/>
            <person name="Wall K."/>
            <person name="Wessler S."/>
            <person name="Yang G."/>
            <person name="Yin T."/>
            <person name="Douglas C."/>
            <person name="Marra M."/>
            <person name="Sandberg G."/>
            <person name="Van De Peer Y."/>
            <person name="Rokhsar D."/>
        </authorList>
    </citation>
    <scope>NUCLEOTIDE SEQUENCE</scope>
    <source>
        <strain evidence="1">Nisqually-1</strain>
    </source>
</reference>